<sequence>MGEKKKHVALWSTGVIAAIMLGGAAVSAVPHRSVQAATTTEQTTTVWSAAAERLAATDLLPNAVVPVTWQTPVIQQTGNTLTVDTQTTLLSLVKNAQSSTALTQAWQQIGQQIGWRLAMTMTRVTADQLPADSAAVLAYDASPVTSLFSSQGDSDYAAVLVQANEECTAIVLAPALQSLQSAAGQQGWANLGIINANFAVTSQPLSSLVATASSPADLNNRVQQVLQQLTQRMALQVTDGLQPQTLPDGAAAQLAAFLKEPAQGSGQTIGAALTAANAKAQFIVGQTVPDYSQIFTAWQSLLTANKPEQGVDGDKHDTAGDGQDKDPSDPTLTVTTGDGHDTSGSTAAGSDTTPVVPTPPTSISDDKKPSKEKDKGGAVLTVQTDDQDVSAKAAPAVKTTKDDRKVVVLNERITSIQYDNYNGAAAAGQNTLPQTGEAANQDHWISLTGFLLLGLVFIIARNPRRRID</sequence>
<keyword evidence="2" id="KW-0472">Membrane</keyword>
<organism evidence="3 4">
    <name type="scientific">Schleiferilactobacillus harbinensis</name>
    <dbReference type="NCBI Taxonomy" id="304207"/>
    <lineage>
        <taxon>Bacteria</taxon>
        <taxon>Bacillati</taxon>
        <taxon>Bacillota</taxon>
        <taxon>Bacilli</taxon>
        <taxon>Lactobacillales</taxon>
        <taxon>Lactobacillaceae</taxon>
        <taxon>Schleiferilactobacillus</taxon>
    </lineage>
</organism>
<keyword evidence="2" id="KW-1133">Transmembrane helix</keyword>
<feature type="compositionally biased region" description="Basic and acidic residues" evidence="1">
    <location>
        <begin position="312"/>
        <end position="328"/>
    </location>
</feature>
<feature type="compositionally biased region" description="Basic and acidic residues" evidence="1">
    <location>
        <begin position="364"/>
        <end position="376"/>
    </location>
</feature>
<protein>
    <submittedName>
        <fullName evidence="3">LPXTG cell wall anchor domain-containing protein</fullName>
    </submittedName>
</protein>
<dbReference type="RefSeq" id="WP_331244376.1">
    <property type="nucleotide sequence ID" value="NZ_JAQSGJ010000052.1"/>
</dbReference>
<feature type="compositionally biased region" description="Low complexity" evidence="1">
    <location>
        <begin position="333"/>
        <end position="355"/>
    </location>
</feature>
<keyword evidence="4" id="KW-1185">Reference proteome</keyword>
<comment type="caution">
    <text evidence="3">The sequence shown here is derived from an EMBL/GenBank/DDBJ whole genome shotgun (WGS) entry which is preliminary data.</text>
</comment>
<proteinExistence type="predicted"/>
<evidence type="ECO:0000256" key="1">
    <source>
        <dbReference type="SAM" id="MobiDB-lite"/>
    </source>
</evidence>
<dbReference type="EMBL" id="JAQSGK010000052">
    <property type="protein sequence ID" value="MEE6716847.1"/>
    <property type="molecule type" value="Genomic_DNA"/>
</dbReference>
<accession>A0ABU7T2T0</accession>
<name>A0ABU7T2T0_9LACO</name>
<evidence type="ECO:0000313" key="4">
    <source>
        <dbReference type="Proteomes" id="UP001330016"/>
    </source>
</evidence>
<keyword evidence="2" id="KW-0812">Transmembrane</keyword>
<evidence type="ECO:0000256" key="2">
    <source>
        <dbReference type="SAM" id="Phobius"/>
    </source>
</evidence>
<feature type="region of interest" description="Disordered" evidence="1">
    <location>
        <begin position="307"/>
        <end position="377"/>
    </location>
</feature>
<evidence type="ECO:0000313" key="3">
    <source>
        <dbReference type="EMBL" id="MEE6716847.1"/>
    </source>
</evidence>
<gene>
    <name evidence="3" type="ORF">PS435_13400</name>
</gene>
<feature type="transmembrane region" description="Helical" evidence="2">
    <location>
        <begin position="443"/>
        <end position="460"/>
    </location>
</feature>
<reference evidence="3 4" key="1">
    <citation type="submission" date="2023-02" db="EMBL/GenBank/DDBJ databases">
        <title>The predominant lactic acid bacteria and yeasts involved in the spontaneous fermentation of millet during the production of the traditional porridge Hausa koko in Ghana.</title>
        <authorList>
            <person name="Atter A."/>
            <person name="Diaz M."/>
        </authorList>
    </citation>
    <scope>NUCLEOTIDE SEQUENCE [LARGE SCALE GENOMIC DNA]</scope>
    <source>
        <strain evidence="3 4">FI11640</strain>
    </source>
</reference>
<dbReference type="Proteomes" id="UP001330016">
    <property type="component" value="Unassembled WGS sequence"/>
</dbReference>